<name>A0A2A2SE70_9SPHN</name>
<evidence type="ECO:0000256" key="1">
    <source>
        <dbReference type="ARBA" id="ARBA00012417"/>
    </source>
</evidence>
<dbReference type="NCBIfam" id="TIGR01128">
    <property type="entry name" value="holA"/>
    <property type="match status" value="1"/>
</dbReference>
<evidence type="ECO:0000313" key="8">
    <source>
        <dbReference type="EMBL" id="PAX07482.1"/>
    </source>
</evidence>
<organism evidence="8 9">
    <name type="scientific">Sphingomonas lenta</name>
    <dbReference type="NCBI Taxonomy" id="1141887"/>
    <lineage>
        <taxon>Bacteria</taxon>
        <taxon>Pseudomonadati</taxon>
        <taxon>Pseudomonadota</taxon>
        <taxon>Alphaproteobacteria</taxon>
        <taxon>Sphingomonadales</taxon>
        <taxon>Sphingomonadaceae</taxon>
        <taxon>Sphingomonas</taxon>
    </lineage>
</organism>
<reference evidence="9" key="1">
    <citation type="submission" date="2017-09" db="EMBL/GenBank/DDBJ databases">
        <authorList>
            <person name="Feng G."/>
            <person name="Zhu H."/>
        </authorList>
    </citation>
    <scope>NUCLEOTIDE SEQUENCE [LARGE SCALE GENOMIC DNA]</scope>
    <source>
        <strain evidence="9">1PNM-20</strain>
    </source>
</reference>
<evidence type="ECO:0000313" key="9">
    <source>
        <dbReference type="Proteomes" id="UP000218151"/>
    </source>
</evidence>
<dbReference type="PANTHER" id="PTHR34388:SF1">
    <property type="entry name" value="DNA POLYMERASE III SUBUNIT DELTA"/>
    <property type="match status" value="1"/>
</dbReference>
<comment type="catalytic activity">
    <reaction evidence="7">
        <text>DNA(n) + a 2'-deoxyribonucleoside 5'-triphosphate = DNA(n+1) + diphosphate</text>
        <dbReference type="Rhea" id="RHEA:22508"/>
        <dbReference type="Rhea" id="RHEA-COMP:17339"/>
        <dbReference type="Rhea" id="RHEA-COMP:17340"/>
        <dbReference type="ChEBI" id="CHEBI:33019"/>
        <dbReference type="ChEBI" id="CHEBI:61560"/>
        <dbReference type="ChEBI" id="CHEBI:173112"/>
        <dbReference type="EC" id="2.7.7.7"/>
    </reaction>
</comment>
<accession>A0A2A2SE70</accession>
<comment type="caution">
    <text evidence="8">The sequence shown here is derived from an EMBL/GenBank/DDBJ whole genome shotgun (WGS) entry which is preliminary data.</text>
</comment>
<dbReference type="GO" id="GO:0003677">
    <property type="term" value="F:DNA binding"/>
    <property type="evidence" value="ECO:0007669"/>
    <property type="project" value="InterPro"/>
</dbReference>
<keyword evidence="3" id="KW-0548">Nucleotidyltransferase</keyword>
<dbReference type="Proteomes" id="UP000218151">
    <property type="component" value="Unassembled WGS sequence"/>
</dbReference>
<evidence type="ECO:0000256" key="4">
    <source>
        <dbReference type="ARBA" id="ARBA00022705"/>
    </source>
</evidence>
<dbReference type="Gene3D" id="1.10.8.60">
    <property type="match status" value="1"/>
</dbReference>
<gene>
    <name evidence="8" type="primary">holA</name>
    <name evidence="8" type="ORF">CKY28_07400</name>
</gene>
<dbReference type="OrthoDB" id="9804983at2"/>
<dbReference type="GO" id="GO:0009360">
    <property type="term" value="C:DNA polymerase III complex"/>
    <property type="evidence" value="ECO:0007669"/>
    <property type="project" value="TreeGrafter"/>
</dbReference>
<comment type="similarity">
    <text evidence="6">Belongs to the DNA polymerase HolA subunit family.</text>
</comment>
<evidence type="ECO:0000256" key="2">
    <source>
        <dbReference type="ARBA" id="ARBA00022679"/>
    </source>
</evidence>
<keyword evidence="4" id="KW-0235">DNA replication</keyword>
<dbReference type="GO" id="GO:0006261">
    <property type="term" value="P:DNA-templated DNA replication"/>
    <property type="evidence" value="ECO:0007669"/>
    <property type="project" value="TreeGrafter"/>
</dbReference>
<dbReference type="InterPro" id="IPR005790">
    <property type="entry name" value="DNA_polIII_delta"/>
</dbReference>
<dbReference type="RefSeq" id="WP_095997725.1">
    <property type="nucleotide sequence ID" value="NZ_NSLI01000003.1"/>
</dbReference>
<keyword evidence="5" id="KW-0239">DNA-directed DNA polymerase</keyword>
<keyword evidence="9" id="KW-1185">Reference proteome</keyword>
<dbReference type="EC" id="2.7.7.7" evidence="1"/>
<dbReference type="SUPFAM" id="SSF52540">
    <property type="entry name" value="P-loop containing nucleoside triphosphate hydrolases"/>
    <property type="match status" value="1"/>
</dbReference>
<evidence type="ECO:0000256" key="6">
    <source>
        <dbReference type="ARBA" id="ARBA00034754"/>
    </source>
</evidence>
<sequence length="337" mass="35716">MKANAGQIRAALDKPQARLFLLHGPDAGLAAELAARLGRAMGENAERVDLDGAALKSDPARLADEAASLSLFGDKRWIRVTGVGEESVPALTALLEAPSASNPVVAIAPTAKATSKLVKLADASRDALHFACYPPSAADLERQLAQTARDLGVQAAPPLIRRLVDASGGESAIATRELEKLALYLDAAPDRPAELTAQALDELAADLGEAEAGRVVDSILAGDPAALGQELVRLREAGVSPIPWLRQLQRRLLSLAAMRADIDRGEPVDSVMKKHRVFFREEASTARALRQWPAAQLARALHHVRAAELAVMAPANAGTVLAEEAVETLARAQARRR</sequence>
<protein>
    <recommendedName>
        <fullName evidence="1">DNA-directed DNA polymerase</fullName>
        <ecNumber evidence="1">2.7.7.7</ecNumber>
    </recommendedName>
</protein>
<dbReference type="AlphaFoldDB" id="A0A2A2SE70"/>
<dbReference type="GO" id="GO:0003887">
    <property type="term" value="F:DNA-directed DNA polymerase activity"/>
    <property type="evidence" value="ECO:0007669"/>
    <property type="project" value="UniProtKB-KW"/>
</dbReference>
<dbReference type="SUPFAM" id="SSF48019">
    <property type="entry name" value="post-AAA+ oligomerization domain-like"/>
    <property type="match status" value="1"/>
</dbReference>
<evidence type="ECO:0000256" key="5">
    <source>
        <dbReference type="ARBA" id="ARBA00022932"/>
    </source>
</evidence>
<dbReference type="Gene3D" id="3.40.50.300">
    <property type="entry name" value="P-loop containing nucleotide triphosphate hydrolases"/>
    <property type="match status" value="1"/>
</dbReference>
<dbReference type="InterPro" id="IPR027417">
    <property type="entry name" value="P-loop_NTPase"/>
</dbReference>
<keyword evidence="2" id="KW-0808">Transferase</keyword>
<evidence type="ECO:0000256" key="3">
    <source>
        <dbReference type="ARBA" id="ARBA00022695"/>
    </source>
</evidence>
<dbReference type="EMBL" id="NSLI01000003">
    <property type="protein sequence ID" value="PAX07482.1"/>
    <property type="molecule type" value="Genomic_DNA"/>
</dbReference>
<evidence type="ECO:0000256" key="7">
    <source>
        <dbReference type="ARBA" id="ARBA00049244"/>
    </source>
</evidence>
<dbReference type="InterPro" id="IPR008921">
    <property type="entry name" value="DNA_pol3_clamp-load_cplx_C"/>
</dbReference>
<dbReference type="PANTHER" id="PTHR34388">
    <property type="entry name" value="DNA POLYMERASE III SUBUNIT DELTA"/>
    <property type="match status" value="1"/>
</dbReference>
<dbReference type="Gene3D" id="1.20.272.10">
    <property type="match status" value="1"/>
</dbReference>
<proteinExistence type="inferred from homology"/>